<name>A0A6M3JH13_9ZZZZ</name>
<protein>
    <submittedName>
        <fullName evidence="1">Uncharacterized protein</fullName>
    </submittedName>
</protein>
<dbReference type="AlphaFoldDB" id="A0A6M3JH13"/>
<accession>A0A6M3JH13</accession>
<gene>
    <name evidence="1" type="ORF">MM415A08076_0002</name>
</gene>
<organism evidence="1">
    <name type="scientific">viral metagenome</name>
    <dbReference type="NCBI Taxonomy" id="1070528"/>
    <lineage>
        <taxon>unclassified sequences</taxon>
        <taxon>metagenomes</taxon>
        <taxon>organismal metagenomes</taxon>
    </lineage>
</organism>
<evidence type="ECO:0000313" key="1">
    <source>
        <dbReference type="EMBL" id="QJA68137.1"/>
    </source>
</evidence>
<dbReference type="EMBL" id="MT141590">
    <property type="protein sequence ID" value="QJA68137.1"/>
    <property type="molecule type" value="Genomic_DNA"/>
</dbReference>
<reference evidence="1" key="1">
    <citation type="submission" date="2020-03" db="EMBL/GenBank/DDBJ databases">
        <title>The deep terrestrial virosphere.</title>
        <authorList>
            <person name="Holmfeldt K."/>
            <person name="Nilsson E."/>
            <person name="Simone D."/>
            <person name="Lopez-Fernandez M."/>
            <person name="Wu X."/>
            <person name="de Brujin I."/>
            <person name="Lundin D."/>
            <person name="Andersson A."/>
            <person name="Bertilsson S."/>
            <person name="Dopson M."/>
        </authorList>
    </citation>
    <scope>NUCLEOTIDE SEQUENCE</scope>
    <source>
        <strain evidence="1">MM415A08076</strain>
    </source>
</reference>
<proteinExistence type="predicted"/>
<sequence>MKWTRKNIEGSWNYSLKVNDNFIFQIEPDEDGYVIWFAALGWFHQFLKVKKFKTAKNICNEIAAIIKKYKELTQ</sequence>